<reference evidence="1" key="1">
    <citation type="submission" date="2021-11" db="EMBL/GenBank/DDBJ databases">
        <authorList>
            <person name="Rong C."/>
            <person name="Yang Y."/>
            <person name="Li S."/>
            <person name="Zhou K."/>
            <person name="Xu Y."/>
            <person name="Zhang R."/>
            <person name="Zhang Y."/>
        </authorList>
    </citation>
    <scope>NUCLEOTIDE SEQUENCE</scope>
</reference>
<protein>
    <submittedName>
        <fullName evidence="1">Uncharacterized protein</fullName>
    </submittedName>
</protein>
<dbReference type="Proteomes" id="UP000829362">
    <property type="component" value="Segment"/>
</dbReference>
<accession>A0AC61TTK7</accession>
<sequence length="28" mass="3161">MDVVNLSLLATFILLVGGIVFFFKAIYR</sequence>
<evidence type="ECO:0000313" key="2">
    <source>
        <dbReference type="Proteomes" id="UP000829362"/>
    </source>
</evidence>
<keyword evidence="2" id="KW-1185">Reference proteome</keyword>
<dbReference type="EMBL" id="OL473597">
    <property type="protein sequence ID" value="UNH61145.1"/>
    <property type="molecule type" value="Genomic_DNA"/>
</dbReference>
<proteinExistence type="predicted"/>
<gene>
    <name evidence="1" type="ORF">SSZBM1_28</name>
</gene>
<name>A0AC61TTK7_9CAUD</name>
<organism evidence="1 2">
    <name type="scientific">Synechococcus phage S-SZBM1</name>
    <dbReference type="NCBI Taxonomy" id="2926475"/>
    <lineage>
        <taxon>Viruses</taxon>
        <taxon>Duplodnaviria</taxon>
        <taxon>Heunggongvirae</taxon>
        <taxon>Uroviricota</taxon>
        <taxon>Caudoviricetes</taxon>
        <taxon>Pantevenvirales</taxon>
        <taxon>Kyanoviridae</taxon>
        <taxon>Shenzhenivirus</taxon>
        <taxon>Shenzhenivirus sszbm1</taxon>
    </lineage>
</organism>
<evidence type="ECO:0000313" key="1">
    <source>
        <dbReference type="EMBL" id="UNH61145.1"/>
    </source>
</evidence>